<evidence type="ECO:0000313" key="6">
    <source>
        <dbReference type="Proteomes" id="UP001164305"/>
    </source>
</evidence>
<dbReference type="RefSeq" id="WP_263593348.1">
    <property type="nucleotide sequence ID" value="NZ_CP107020.1"/>
</dbReference>
<reference evidence="5" key="1">
    <citation type="submission" date="2022-10" db="EMBL/GenBank/DDBJ databases">
        <title>Whole-Genome Sequencing of Brachybacterium huguangmaarense BRM-3, Isolated from Betula schmidtii.</title>
        <authorList>
            <person name="Haam D."/>
        </authorList>
    </citation>
    <scope>NUCLEOTIDE SEQUENCE</scope>
    <source>
        <strain evidence="5">BRM-3</strain>
    </source>
</reference>
<keyword evidence="3 4" id="KW-0012">Acyltransferase</keyword>
<evidence type="ECO:0000313" key="5">
    <source>
        <dbReference type="EMBL" id="UYG16135.1"/>
    </source>
</evidence>
<dbReference type="Pfam" id="PF02522">
    <property type="entry name" value="Antibiotic_NAT"/>
    <property type="match status" value="1"/>
</dbReference>
<dbReference type="PANTHER" id="PTHR11104">
    <property type="entry name" value="AMINOGLYCOSIDE N3-ACETYLTRANSFERASE"/>
    <property type="match status" value="1"/>
</dbReference>
<dbReference type="EMBL" id="CP107020">
    <property type="protein sequence ID" value="UYG16135.1"/>
    <property type="molecule type" value="Genomic_DNA"/>
</dbReference>
<dbReference type="InterPro" id="IPR028345">
    <property type="entry name" value="Antibiotic_NAT-like"/>
</dbReference>
<keyword evidence="2 4" id="KW-0808">Transferase</keyword>
<evidence type="ECO:0000256" key="3">
    <source>
        <dbReference type="ARBA" id="ARBA00023315"/>
    </source>
</evidence>
<proteinExistence type="inferred from homology"/>
<evidence type="ECO:0000256" key="1">
    <source>
        <dbReference type="ARBA" id="ARBA00006383"/>
    </source>
</evidence>
<dbReference type="Proteomes" id="UP001164305">
    <property type="component" value="Chromosome"/>
</dbReference>
<dbReference type="EC" id="2.3.1.-" evidence="4"/>
<accession>A0ABY6FYZ2</accession>
<protein>
    <recommendedName>
        <fullName evidence="4">Aminoglycoside N(3)-acetyltransferase</fullName>
        <ecNumber evidence="4">2.3.1.-</ecNumber>
    </recommendedName>
</protein>
<name>A0ABY6FYZ2_9MICO</name>
<keyword evidence="4" id="KW-0046">Antibiotic resistance</keyword>
<dbReference type="InterPro" id="IPR003679">
    <property type="entry name" value="Amioglycoside_AcTrfase"/>
</dbReference>
<sequence>MTSSSAPGSPGPVTTQRLVEDLHALGVPQGATVMVHTSLRSLGWVVGGAQAVLEALRETVGAEGTLVMPAQSWQLCDPAMLQQAPAAWWPTIRENLPLYDPATTPSQTMGAVAELFRTTPGALRSPHPHRSIAAAGPHARRITARHRLDSPAGEESPLSALVDLDAQILLLGVTAAKATVLHLAEHRASCPGQRTVPNGAALLVDGRREWVTWEELDVHDEDFEEVAAAFAADTGLVRTGHVGEAAARLLPARALVAFAAAWFGRHR</sequence>
<gene>
    <name evidence="5" type="ORF">BRM3_10960</name>
</gene>
<keyword evidence="6" id="KW-1185">Reference proteome</keyword>
<comment type="catalytic activity">
    <reaction evidence="4">
        <text>a 2-deoxystreptamine antibiotic + acetyl-CoA = an N(3)-acetyl-2-deoxystreptamine antibiotic + CoA + H(+)</text>
        <dbReference type="Rhea" id="RHEA:12665"/>
        <dbReference type="ChEBI" id="CHEBI:15378"/>
        <dbReference type="ChEBI" id="CHEBI:57287"/>
        <dbReference type="ChEBI" id="CHEBI:57288"/>
        <dbReference type="ChEBI" id="CHEBI:57921"/>
        <dbReference type="ChEBI" id="CHEBI:77452"/>
        <dbReference type="EC" id="2.3.1.81"/>
    </reaction>
</comment>
<comment type="similarity">
    <text evidence="1 4">Belongs to the antibiotic N-acetyltransferase family.</text>
</comment>
<evidence type="ECO:0000256" key="4">
    <source>
        <dbReference type="RuleBase" id="RU365031"/>
    </source>
</evidence>
<dbReference type="SUPFAM" id="SSF110710">
    <property type="entry name" value="TTHA0583/YokD-like"/>
    <property type="match status" value="1"/>
</dbReference>
<organism evidence="5 6">
    <name type="scientific">Brachybacterium huguangmaarense</name>
    <dbReference type="NCBI Taxonomy" id="1652028"/>
    <lineage>
        <taxon>Bacteria</taxon>
        <taxon>Bacillati</taxon>
        <taxon>Actinomycetota</taxon>
        <taxon>Actinomycetes</taxon>
        <taxon>Micrococcales</taxon>
        <taxon>Dermabacteraceae</taxon>
        <taxon>Brachybacterium</taxon>
    </lineage>
</organism>
<evidence type="ECO:0000256" key="2">
    <source>
        <dbReference type="ARBA" id="ARBA00022679"/>
    </source>
</evidence>
<dbReference type="PANTHER" id="PTHR11104:SF0">
    <property type="entry name" value="SPBETA PROPHAGE-DERIVED AMINOGLYCOSIDE N(3')-ACETYLTRANSFERASE-LIKE PROTEIN YOKD"/>
    <property type="match status" value="1"/>
</dbReference>